<evidence type="ECO:0000313" key="2">
    <source>
        <dbReference type="Proteomes" id="UP000270924"/>
    </source>
</evidence>
<protein>
    <submittedName>
        <fullName evidence="1">Uncharacterized protein</fullName>
    </submittedName>
</protein>
<name>A0A3P7FRT2_WUCBA</name>
<dbReference type="AlphaFoldDB" id="A0A3P7FRT2"/>
<dbReference type="InParanoid" id="A0A3P7FRT2"/>
<accession>A0A3P7FRT2</accession>
<organism evidence="1 2">
    <name type="scientific">Wuchereria bancrofti</name>
    <dbReference type="NCBI Taxonomy" id="6293"/>
    <lineage>
        <taxon>Eukaryota</taxon>
        <taxon>Metazoa</taxon>
        <taxon>Ecdysozoa</taxon>
        <taxon>Nematoda</taxon>
        <taxon>Chromadorea</taxon>
        <taxon>Rhabditida</taxon>
        <taxon>Spirurina</taxon>
        <taxon>Spiruromorpha</taxon>
        <taxon>Filarioidea</taxon>
        <taxon>Onchocercidae</taxon>
        <taxon>Wuchereria</taxon>
    </lineage>
</organism>
<proteinExistence type="predicted"/>
<dbReference type="OMA" id="IPKTMNK"/>
<dbReference type="EMBL" id="UYWW01004318">
    <property type="protein sequence ID" value="VDM13428.1"/>
    <property type="molecule type" value="Genomic_DNA"/>
</dbReference>
<keyword evidence="2" id="KW-1185">Reference proteome</keyword>
<sequence>MFKVGIILIKSNLINTTRSNIKLFLKFVDEKENKSKWLICSTSHRSLPYAPSSNSTVSSISTETIPSVIAASNSTICSYDDSVQIISKLARRSYTLDCSDIRRIRNSCRIFDGKIPDLMDNRSVIDFQQQKTKEFPLQSDNEMPILKMQMENPVALLIPKTMNKRKSLSASWLIDEKKGIILICISKFIKIYQLKYT</sequence>
<evidence type="ECO:0000313" key="1">
    <source>
        <dbReference type="EMBL" id="VDM13428.1"/>
    </source>
</evidence>
<dbReference type="Proteomes" id="UP000270924">
    <property type="component" value="Unassembled WGS sequence"/>
</dbReference>
<reference evidence="1 2" key="1">
    <citation type="submission" date="2018-11" db="EMBL/GenBank/DDBJ databases">
        <authorList>
            <consortium name="Pathogen Informatics"/>
        </authorList>
    </citation>
    <scope>NUCLEOTIDE SEQUENCE [LARGE SCALE GENOMIC DNA]</scope>
</reference>
<gene>
    <name evidence="1" type="ORF">WBA_LOCUS6814</name>
</gene>
<dbReference type="OrthoDB" id="10493593at2759"/>